<keyword evidence="3" id="KW-1185">Reference proteome</keyword>
<evidence type="ECO:0000256" key="1">
    <source>
        <dbReference type="SAM" id="MobiDB-lite"/>
    </source>
</evidence>
<dbReference type="EMBL" id="JYDT01000059">
    <property type="protein sequence ID" value="KRY87200.1"/>
    <property type="molecule type" value="Genomic_DNA"/>
</dbReference>
<name>A0A0V1FMF4_TRIPS</name>
<gene>
    <name evidence="2" type="ORF">T4D_7522</name>
</gene>
<comment type="caution">
    <text evidence="2">The sequence shown here is derived from an EMBL/GenBank/DDBJ whole genome shotgun (WGS) entry which is preliminary data.</text>
</comment>
<proteinExistence type="predicted"/>
<protein>
    <submittedName>
        <fullName evidence="2">Uncharacterized protein</fullName>
    </submittedName>
</protein>
<reference evidence="2 3" key="1">
    <citation type="submission" date="2015-01" db="EMBL/GenBank/DDBJ databases">
        <title>Evolution of Trichinella species and genotypes.</title>
        <authorList>
            <person name="Korhonen P.K."/>
            <person name="Edoardo P."/>
            <person name="Giuseppe L.R."/>
            <person name="Gasser R.B."/>
        </authorList>
    </citation>
    <scope>NUCLEOTIDE SEQUENCE [LARGE SCALE GENOMIC DNA]</scope>
    <source>
        <strain evidence="2">ISS470</strain>
    </source>
</reference>
<feature type="region of interest" description="Disordered" evidence="1">
    <location>
        <begin position="84"/>
        <end position="111"/>
    </location>
</feature>
<feature type="compositionally biased region" description="Low complexity" evidence="1">
    <location>
        <begin position="84"/>
        <end position="101"/>
    </location>
</feature>
<dbReference type="Proteomes" id="UP000054995">
    <property type="component" value="Unassembled WGS sequence"/>
</dbReference>
<evidence type="ECO:0000313" key="2">
    <source>
        <dbReference type="EMBL" id="KRY87200.1"/>
    </source>
</evidence>
<organism evidence="2 3">
    <name type="scientific">Trichinella pseudospiralis</name>
    <name type="common">Parasitic roundworm</name>
    <dbReference type="NCBI Taxonomy" id="6337"/>
    <lineage>
        <taxon>Eukaryota</taxon>
        <taxon>Metazoa</taxon>
        <taxon>Ecdysozoa</taxon>
        <taxon>Nematoda</taxon>
        <taxon>Enoplea</taxon>
        <taxon>Dorylaimia</taxon>
        <taxon>Trichinellida</taxon>
        <taxon>Trichinellidae</taxon>
        <taxon>Trichinella</taxon>
    </lineage>
</organism>
<sequence length="142" mass="16188">MGKFDFVDNYFWVIIEKRETGAAGFIFCIVKAEQAGAIAVRIFERTKFCSTPMLSNEKDETALQFLSGWLVRQVSVFRTTLFRSSSSNNNTTNSSSSSSSSSRERERASLPTSIYDLSKDDHLADSKWKKPIINNKPRVSWW</sequence>
<dbReference type="AlphaFoldDB" id="A0A0V1FMF4"/>
<evidence type="ECO:0000313" key="3">
    <source>
        <dbReference type="Proteomes" id="UP000054995"/>
    </source>
</evidence>
<accession>A0A0V1FMF4</accession>